<proteinExistence type="predicted"/>
<gene>
    <name evidence="2" type="ORF">FGIG_07218</name>
    <name evidence="3" type="ORF">FGIG_07219</name>
</gene>
<reference evidence="2 4" key="1">
    <citation type="submission" date="2019-04" db="EMBL/GenBank/DDBJ databases">
        <title>Annotation for the trematode Fasciola gigantica.</title>
        <authorList>
            <person name="Choi Y.-J."/>
        </authorList>
    </citation>
    <scope>NUCLEOTIDE SEQUENCE [LARGE SCALE GENOMIC DNA]</scope>
    <source>
        <strain evidence="2">Uganda_cow_1</strain>
    </source>
</reference>
<dbReference type="Proteomes" id="UP000316759">
    <property type="component" value="Unassembled WGS sequence"/>
</dbReference>
<dbReference type="EMBL" id="SUNJ01013359">
    <property type="protein sequence ID" value="TPP57326.1"/>
    <property type="molecule type" value="Genomic_DNA"/>
</dbReference>
<comment type="caution">
    <text evidence="2">The sequence shown here is derived from an EMBL/GenBank/DDBJ whole genome shotgun (WGS) entry which is preliminary data.</text>
</comment>
<keyword evidence="4" id="KW-1185">Reference proteome</keyword>
<feature type="region of interest" description="Disordered" evidence="1">
    <location>
        <begin position="1"/>
        <end position="23"/>
    </location>
</feature>
<name>A0A504YAT0_FASGI</name>
<evidence type="ECO:0000313" key="2">
    <source>
        <dbReference type="EMBL" id="TPP57325.1"/>
    </source>
</evidence>
<evidence type="ECO:0000256" key="1">
    <source>
        <dbReference type="SAM" id="MobiDB-lite"/>
    </source>
</evidence>
<sequence length="89" mass="9820">MGQSQVASMFNTDGGSLPGTTSDLPISNISSAIFREMHGQNFEWFDPTRISLAQHPLIGQLLEEISRNPLQLFQQLRRNSAGYAGSPEQ</sequence>
<organism evidence="2 4">
    <name type="scientific">Fasciola gigantica</name>
    <name type="common">Giant liver fluke</name>
    <dbReference type="NCBI Taxonomy" id="46835"/>
    <lineage>
        <taxon>Eukaryota</taxon>
        <taxon>Metazoa</taxon>
        <taxon>Spiralia</taxon>
        <taxon>Lophotrochozoa</taxon>
        <taxon>Platyhelminthes</taxon>
        <taxon>Trematoda</taxon>
        <taxon>Digenea</taxon>
        <taxon>Plagiorchiida</taxon>
        <taxon>Echinostomata</taxon>
        <taxon>Echinostomatoidea</taxon>
        <taxon>Fasciolidae</taxon>
        <taxon>Fasciola</taxon>
    </lineage>
</organism>
<evidence type="ECO:0000313" key="3">
    <source>
        <dbReference type="EMBL" id="TPP57326.1"/>
    </source>
</evidence>
<accession>A0A504YAT0</accession>
<dbReference type="AlphaFoldDB" id="A0A504YAT0"/>
<dbReference type="EMBL" id="SUNJ01013359">
    <property type="protein sequence ID" value="TPP57325.1"/>
    <property type="molecule type" value="Genomic_DNA"/>
</dbReference>
<protein>
    <submittedName>
        <fullName evidence="2">Uncharacterized protein</fullName>
    </submittedName>
</protein>
<evidence type="ECO:0000313" key="4">
    <source>
        <dbReference type="Proteomes" id="UP000316759"/>
    </source>
</evidence>